<dbReference type="Proteomes" id="UP000194236">
    <property type="component" value="Unassembled WGS sequence"/>
</dbReference>
<protein>
    <submittedName>
        <fullName evidence="1">Uncharacterized protein</fullName>
    </submittedName>
</protein>
<organism evidence="1 2">
    <name type="scientific">Euroglyphus maynei</name>
    <name type="common">Mayne's house dust mite</name>
    <dbReference type="NCBI Taxonomy" id="6958"/>
    <lineage>
        <taxon>Eukaryota</taxon>
        <taxon>Metazoa</taxon>
        <taxon>Ecdysozoa</taxon>
        <taxon>Arthropoda</taxon>
        <taxon>Chelicerata</taxon>
        <taxon>Arachnida</taxon>
        <taxon>Acari</taxon>
        <taxon>Acariformes</taxon>
        <taxon>Sarcoptiformes</taxon>
        <taxon>Astigmata</taxon>
        <taxon>Psoroptidia</taxon>
        <taxon>Analgoidea</taxon>
        <taxon>Pyroglyphidae</taxon>
        <taxon>Pyroglyphinae</taxon>
        <taxon>Euroglyphus</taxon>
    </lineage>
</organism>
<dbReference type="EMBL" id="MUJZ01046654">
    <property type="protein sequence ID" value="OTF74524.1"/>
    <property type="molecule type" value="Genomic_DNA"/>
</dbReference>
<sequence length="184" mass="21789">TSPIIEATNELYKNLSDLVKWSDEIYFRQQVRHFYFSDMDTSQWNMMDHSIEYDEQIPRQLIDEGSRISRLVFNSFKNLVKAYRNLECELRKCYQDYLYNNSKLADYIMADAISQRRHNDETSLAIQESIQQAMRRRSITPPPEYGRIELSLGNNHHHPSFRTMANGSTSTIASLLKRWRSILN</sequence>
<accession>A0A1Y3B367</accession>
<keyword evidence="2" id="KW-1185">Reference proteome</keyword>
<evidence type="ECO:0000313" key="2">
    <source>
        <dbReference type="Proteomes" id="UP000194236"/>
    </source>
</evidence>
<dbReference type="OrthoDB" id="25179at2759"/>
<evidence type="ECO:0000313" key="1">
    <source>
        <dbReference type="EMBL" id="OTF74524.1"/>
    </source>
</evidence>
<feature type="non-terminal residue" evidence="1">
    <location>
        <position position="1"/>
    </location>
</feature>
<proteinExistence type="predicted"/>
<name>A0A1Y3B367_EURMA</name>
<comment type="caution">
    <text evidence="1">The sequence shown here is derived from an EMBL/GenBank/DDBJ whole genome shotgun (WGS) entry which is preliminary data.</text>
</comment>
<gene>
    <name evidence="1" type="ORF">BLA29_008717</name>
</gene>
<dbReference type="AlphaFoldDB" id="A0A1Y3B367"/>
<reference evidence="1 2" key="1">
    <citation type="submission" date="2017-03" db="EMBL/GenBank/DDBJ databases">
        <title>Genome Survey of Euroglyphus maynei.</title>
        <authorList>
            <person name="Arlian L.G."/>
            <person name="Morgan M.S."/>
            <person name="Rider S.D."/>
        </authorList>
    </citation>
    <scope>NUCLEOTIDE SEQUENCE [LARGE SCALE GENOMIC DNA]</scope>
    <source>
        <strain evidence="1">Arlian Lab</strain>
        <tissue evidence="1">Whole body</tissue>
    </source>
</reference>